<gene>
    <name evidence="2" type="ORF">GCM10008179_10320</name>
</gene>
<reference evidence="2" key="2">
    <citation type="submission" date="2023-01" db="EMBL/GenBank/DDBJ databases">
        <authorList>
            <person name="Sun Q."/>
            <person name="Evtushenko L."/>
        </authorList>
    </citation>
    <scope>NUCLEOTIDE SEQUENCE</scope>
    <source>
        <strain evidence="2">VKM B-2347</strain>
    </source>
</reference>
<keyword evidence="1" id="KW-0812">Transmembrane</keyword>
<feature type="transmembrane region" description="Helical" evidence="1">
    <location>
        <begin position="36"/>
        <end position="57"/>
    </location>
</feature>
<evidence type="ECO:0008006" key="4">
    <source>
        <dbReference type="Google" id="ProtNLM"/>
    </source>
</evidence>
<evidence type="ECO:0000313" key="3">
    <source>
        <dbReference type="Proteomes" id="UP001143372"/>
    </source>
</evidence>
<name>A0A9W6J160_9HYPH</name>
<keyword evidence="1" id="KW-0472">Membrane</keyword>
<proteinExistence type="predicted"/>
<feature type="transmembrane region" description="Helical" evidence="1">
    <location>
        <begin position="7"/>
        <end position="24"/>
    </location>
</feature>
<accession>A0A9W6J160</accession>
<feature type="transmembrane region" description="Helical" evidence="1">
    <location>
        <begin position="64"/>
        <end position="83"/>
    </location>
</feature>
<protein>
    <recommendedName>
        <fullName evidence="4">DUF2809 domain-containing protein</fullName>
    </recommendedName>
</protein>
<dbReference type="AlphaFoldDB" id="A0A9W6J160"/>
<evidence type="ECO:0000256" key="1">
    <source>
        <dbReference type="SAM" id="Phobius"/>
    </source>
</evidence>
<evidence type="ECO:0000313" key="2">
    <source>
        <dbReference type="EMBL" id="GLK67394.1"/>
    </source>
</evidence>
<sequence length="137" mass="14675">MNSLCARLPYAGAAVVVMVSGLLWRRPELGLPWPLAKYGGSALWGAMVFFIVAGAIARRRPIRGAVVAAALVAMVEISQAIHFEPLDRFRATALGALLLGRTFDWWDIAAYWAGIGMALLATTLATRAHVGQSKRAG</sequence>
<organism evidence="2 3">
    <name type="scientific">Hansschlegelia plantiphila</name>
    <dbReference type="NCBI Taxonomy" id="374655"/>
    <lineage>
        <taxon>Bacteria</taxon>
        <taxon>Pseudomonadati</taxon>
        <taxon>Pseudomonadota</taxon>
        <taxon>Alphaproteobacteria</taxon>
        <taxon>Hyphomicrobiales</taxon>
        <taxon>Methylopilaceae</taxon>
        <taxon>Hansschlegelia</taxon>
    </lineage>
</organism>
<feature type="transmembrane region" description="Helical" evidence="1">
    <location>
        <begin position="103"/>
        <end position="125"/>
    </location>
</feature>
<dbReference type="Pfam" id="PF10990">
    <property type="entry name" value="DUF2809"/>
    <property type="match status" value="1"/>
</dbReference>
<dbReference type="Proteomes" id="UP001143372">
    <property type="component" value="Unassembled WGS sequence"/>
</dbReference>
<keyword evidence="1" id="KW-1133">Transmembrane helix</keyword>
<dbReference type="InterPro" id="IPR021257">
    <property type="entry name" value="DUF2809"/>
</dbReference>
<comment type="caution">
    <text evidence="2">The sequence shown here is derived from an EMBL/GenBank/DDBJ whole genome shotgun (WGS) entry which is preliminary data.</text>
</comment>
<keyword evidence="3" id="KW-1185">Reference proteome</keyword>
<dbReference type="EMBL" id="BSFI01000004">
    <property type="protein sequence ID" value="GLK67394.1"/>
    <property type="molecule type" value="Genomic_DNA"/>
</dbReference>
<reference evidence="2" key="1">
    <citation type="journal article" date="2014" name="Int. J. Syst. Evol. Microbiol.">
        <title>Complete genome sequence of Corynebacterium casei LMG S-19264T (=DSM 44701T), isolated from a smear-ripened cheese.</title>
        <authorList>
            <consortium name="US DOE Joint Genome Institute (JGI-PGF)"/>
            <person name="Walter F."/>
            <person name="Albersmeier A."/>
            <person name="Kalinowski J."/>
            <person name="Ruckert C."/>
        </authorList>
    </citation>
    <scope>NUCLEOTIDE SEQUENCE</scope>
    <source>
        <strain evidence="2">VKM B-2347</strain>
    </source>
</reference>